<dbReference type="InterPro" id="IPR003680">
    <property type="entry name" value="Flavodoxin_fold"/>
</dbReference>
<evidence type="ECO:0000256" key="1">
    <source>
        <dbReference type="ARBA" id="ARBA00023002"/>
    </source>
</evidence>
<dbReference type="Gene3D" id="3.40.50.360">
    <property type="match status" value="1"/>
</dbReference>
<proteinExistence type="predicted"/>
<sequence>MIALIYAHPHPARSRANRALLEAARSVPSVIVRSLYDRYPDFEIDVAAERKLLIESRLIVWQHPCMWYSAPALQKLWFDTVLTEGWAIGEGGTALVGKSCLWVTTTGATSEGYSPEGTHRFPFTAFAPALEMTARFCGMHWLPPQVVHGAHLIDDATLQQHAAQYRQRLLAFAAEVEHG</sequence>
<dbReference type="GO" id="GO:0003955">
    <property type="term" value="F:NAD(P)H dehydrogenase (quinone) activity"/>
    <property type="evidence" value="ECO:0007669"/>
    <property type="project" value="TreeGrafter"/>
</dbReference>
<dbReference type="Proteomes" id="UP000020077">
    <property type="component" value="Unassembled WGS sequence"/>
</dbReference>
<dbReference type="AlphaFoldDB" id="A0A080LX22"/>
<evidence type="ECO:0000313" key="3">
    <source>
        <dbReference type="EMBL" id="KFB73382.1"/>
    </source>
</evidence>
<dbReference type="GO" id="GO:0009055">
    <property type="term" value="F:electron transfer activity"/>
    <property type="evidence" value="ECO:0007669"/>
    <property type="project" value="TreeGrafter"/>
</dbReference>
<organism evidence="3 4">
    <name type="scientific">Candidatus Accumulibacter phosphatis</name>
    <dbReference type="NCBI Taxonomy" id="327160"/>
    <lineage>
        <taxon>Bacteria</taxon>
        <taxon>Pseudomonadati</taxon>
        <taxon>Pseudomonadota</taxon>
        <taxon>Betaproteobacteria</taxon>
        <taxon>Candidatus Accumulibacter</taxon>
    </lineage>
</organism>
<keyword evidence="1" id="KW-0560">Oxidoreductase</keyword>
<dbReference type="NCBIfam" id="NF002044">
    <property type="entry name" value="PRK00871.1"/>
    <property type="match status" value="1"/>
</dbReference>
<reference evidence="3 4" key="1">
    <citation type="submission" date="2014-02" db="EMBL/GenBank/DDBJ databases">
        <title>Expanding our view of genomic diversity in Candidatus Accumulibacter clades.</title>
        <authorList>
            <person name="Skennerton C.T."/>
            <person name="Barr J.J."/>
            <person name="Slater F.R."/>
            <person name="Bond P.L."/>
            <person name="Tyson G.W."/>
        </authorList>
    </citation>
    <scope>NUCLEOTIDE SEQUENCE [LARGE SCALE GENOMIC DNA]</scope>
    <source>
        <strain evidence="4">BA-91</strain>
    </source>
</reference>
<dbReference type="GO" id="GO:0010181">
    <property type="term" value="F:FMN binding"/>
    <property type="evidence" value="ECO:0007669"/>
    <property type="project" value="TreeGrafter"/>
</dbReference>
<comment type="caution">
    <text evidence="3">The sequence shown here is derived from an EMBL/GenBank/DDBJ whole genome shotgun (WGS) entry which is preliminary data.</text>
</comment>
<evidence type="ECO:0000313" key="4">
    <source>
        <dbReference type="Proteomes" id="UP000020077"/>
    </source>
</evidence>
<accession>A0A080LX22</accession>
<dbReference type="InterPro" id="IPR046980">
    <property type="entry name" value="KefG/KefF"/>
</dbReference>
<protein>
    <submittedName>
        <fullName evidence="3">Glutathione-regulated potassium-efflux system ancillary protein KefF</fullName>
    </submittedName>
</protein>
<dbReference type="EMBL" id="JDVG02000231">
    <property type="protein sequence ID" value="KFB73382.1"/>
    <property type="molecule type" value="Genomic_DNA"/>
</dbReference>
<evidence type="ECO:0000259" key="2">
    <source>
        <dbReference type="Pfam" id="PF02525"/>
    </source>
</evidence>
<dbReference type="PANTHER" id="PTHR47307:SF2">
    <property type="entry name" value="GLUTATHIONE-REGULATED POTASSIUM-EFFLUX SYSTEM ANCILLARY PROTEIN KEFF"/>
    <property type="match status" value="1"/>
</dbReference>
<gene>
    <name evidence="3" type="primary">kefF</name>
    <name evidence="3" type="ORF">AW09_001363</name>
</gene>
<dbReference type="Pfam" id="PF02525">
    <property type="entry name" value="Flavodoxin_2"/>
    <property type="match status" value="1"/>
</dbReference>
<dbReference type="InterPro" id="IPR029039">
    <property type="entry name" value="Flavoprotein-like_sf"/>
</dbReference>
<dbReference type="SUPFAM" id="SSF52218">
    <property type="entry name" value="Flavoproteins"/>
    <property type="match status" value="1"/>
</dbReference>
<name>A0A080LX22_9PROT</name>
<feature type="domain" description="Flavodoxin-like fold" evidence="2">
    <location>
        <begin position="2"/>
        <end position="169"/>
    </location>
</feature>
<dbReference type="PANTHER" id="PTHR47307">
    <property type="entry name" value="GLUTATHIONE-REGULATED POTASSIUM-EFFLUX SYSTEM ANCILLARY PROTEIN KEFG"/>
    <property type="match status" value="1"/>
</dbReference>